<keyword evidence="1" id="KW-0407">Ion channel</keyword>
<feature type="transmembrane region" description="Helical" evidence="3">
    <location>
        <begin position="625"/>
        <end position="646"/>
    </location>
</feature>
<dbReference type="InterPro" id="IPR014710">
    <property type="entry name" value="RmlC-like_jellyroll"/>
</dbReference>
<dbReference type="Gene3D" id="2.60.120.10">
    <property type="entry name" value="Jelly Rolls"/>
    <property type="match status" value="1"/>
</dbReference>
<dbReference type="SMART" id="SM00100">
    <property type="entry name" value="cNMP"/>
    <property type="match status" value="1"/>
</dbReference>
<keyword evidence="1" id="KW-1071">Ligand-gated ion channel</keyword>
<dbReference type="PROSITE" id="PS50042">
    <property type="entry name" value="CNMP_BINDING_3"/>
    <property type="match status" value="1"/>
</dbReference>
<proteinExistence type="predicted"/>
<dbReference type="Proteomes" id="UP001431783">
    <property type="component" value="Unassembled WGS sequence"/>
</dbReference>
<accession>A0AAW1TRL5</accession>
<keyword evidence="1" id="KW-0406">Ion transport</keyword>
<dbReference type="SUPFAM" id="SSF81324">
    <property type="entry name" value="Voltage-gated potassium channels"/>
    <property type="match status" value="2"/>
</dbReference>
<keyword evidence="3" id="KW-0812">Transmembrane</keyword>
<dbReference type="InterPro" id="IPR018490">
    <property type="entry name" value="cNMP-bd_dom_sf"/>
</dbReference>
<comment type="caution">
    <text evidence="5">The sequence shown here is derived from an EMBL/GenBank/DDBJ whole genome shotgun (WGS) entry which is preliminary data.</text>
</comment>
<keyword evidence="1" id="KW-0813">Transport</keyword>
<feature type="transmembrane region" description="Helical" evidence="3">
    <location>
        <begin position="236"/>
        <end position="259"/>
    </location>
</feature>
<evidence type="ECO:0000259" key="4">
    <source>
        <dbReference type="PROSITE" id="PS50042"/>
    </source>
</evidence>
<gene>
    <name evidence="5" type="ORF">WA026_020329</name>
</gene>
<name>A0AAW1TRL5_9CUCU</name>
<evidence type="ECO:0000313" key="5">
    <source>
        <dbReference type="EMBL" id="KAK9872980.1"/>
    </source>
</evidence>
<keyword evidence="3" id="KW-1133">Transmembrane helix</keyword>
<dbReference type="EMBL" id="JARQZJ010000014">
    <property type="protein sequence ID" value="KAK9872980.1"/>
    <property type="molecule type" value="Genomic_DNA"/>
</dbReference>
<keyword evidence="6" id="KW-1185">Reference proteome</keyword>
<feature type="transmembrane region" description="Helical" evidence="3">
    <location>
        <begin position="108"/>
        <end position="128"/>
    </location>
</feature>
<dbReference type="InterPro" id="IPR050866">
    <property type="entry name" value="CNG_cation_channel"/>
</dbReference>
<evidence type="ECO:0000313" key="6">
    <source>
        <dbReference type="Proteomes" id="UP001431783"/>
    </source>
</evidence>
<dbReference type="PANTHER" id="PTHR45638">
    <property type="entry name" value="CYCLIC NUCLEOTIDE-GATED CATION CHANNEL SUBUNIT A"/>
    <property type="match status" value="1"/>
</dbReference>
<dbReference type="Pfam" id="PF00027">
    <property type="entry name" value="cNMP_binding"/>
    <property type="match status" value="1"/>
</dbReference>
<dbReference type="SUPFAM" id="SSF51206">
    <property type="entry name" value="cAMP-binding domain-like"/>
    <property type="match status" value="1"/>
</dbReference>
<evidence type="ECO:0000256" key="1">
    <source>
        <dbReference type="ARBA" id="ARBA00023286"/>
    </source>
</evidence>
<feature type="domain" description="Cyclic nucleotide-binding" evidence="4">
    <location>
        <begin position="415"/>
        <end position="533"/>
    </location>
</feature>
<feature type="transmembrane region" description="Helical" evidence="3">
    <location>
        <begin position="280"/>
        <end position="299"/>
    </location>
</feature>
<dbReference type="GO" id="GO:0044877">
    <property type="term" value="F:protein-containing complex binding"/>
    <property type="evidence" value="ECO:0007669"/>
    <property type="project" value="TreeGrafter"/>
</dbReference>
<dbReference type="PANTHER" id="PTHR45638:SF11">
    <property type="entry name" value="CYCLIC NUCLEOTIDE-GATED CATION CHANNEL SUBUNIT A"/>
    <property type="match status" value="1"/>
</dbReference>
<dbReference type="GO" id="GO:0005249">
    <property type="term" value="F:voltage-gated potassium channel activity"/>
    <property type="evidence" value="ECO:0007669"/>
    <property type="project" value="TreeGrafter"/>
</dbReference>
<feature type="transmembrane region" description="Helical" evidence="3">
    <location>
        <begin position="311"/>
        <end position="337"/>
    </location>
</feature>
<feature type="transmembrane region" description="Helical" evidence="3">
    <location>
        <begin position="761"/>
        <end position="779"/>
    </location>
</feature>
<dbReference type="GO" id="GO:0005221">
    <property type="term" value="F:intracellularly cyclic nucleotide-activated monoatomic cation channel activity"/>
    <property type="evidence" value="ECO:0007669"/>
    <property type="project" value="InterPro"/>
</dbReference>
<feature type="transmembrane region" description="Helical" evidence="3">
    <location>
        <begin position="658"/>
        <end position="678"/>
    </location>
</feature>
<feature type="region of interest" description="Disordered" evidence="2">
    <location>
        <begin position="31"/>
        <end position="60"/>
    </location>
</feature>
<organism evidence="5 6">
    <name type="scientific">Henosepilachna vigintioctopunctata</name>
    <dbReference type="NCBI Taxonomy" id="420089"/>
    <lineage>
        <taxon>Eukaryota</taxon>
        <taxon>Metazoa</taxon>
        <taxon>Ecdysozoa</taxon>
        <taxon>Arthropoda</taxon>
        <taxon>Hexapoda</taxon>
        <taxon>Insecta</taxon>
        <taxon>Pterygota</taxon>
        <taxon>Neoptera</taxon>
        <taxon>Endopterygota</taxon>
        <taxon>Coleoptera</taxon>
        <taxon>Polyphaga</taxon>
        <taxon>Cucujiformia</taxon>
        <taxon>Coccinelloidea</taxon>
        <taxon>Coccinellidae</taxon>
        <taxon>Epilachninae</taxon>
        <taxon>Epilachnini</taxon>
        <taxon>Henosepilachna</taxon>
    </lineage>
</organism>
<protein>
    <recommendedName>
        <fullName evidence="4">Cyclic nucleotide-binding domain-containing protein</fullName>
    </recommendedName>
</protein>
<dbReference type="InterPro" id="IPR000595">
    <property type="entry name" value="cNMP-bd_dom"/>
</dbReference>
<evidence type="ECO:0000256" key="3">
    <source>
        <dbReference type="SAM" id="Phobius"/>
    </source>
</evidence>
<sequence>MNFLKNLRSKMTLGSQKKSVRVLEDHLVEKGKIGTSKEQEKQQNEDQGEMSKIKNEQSEDDLAHIRRGYTTDSEDPKDVKILHSVVRIHWTDIVANTISLHNHYIWKIFMFGSTYCYFIAKMFQTYFLKSHGHLFAVITASMSDSFFLLNSVCVITIFFWKKLHLLFEKKSKLRLIFDGYVGLPFHTFYILAKLEKYIPNIHLVLMTSTFCRFYYIEEFFGKKSNDAGVKHWNYFVARYILRLVLLTHTLACMLFLVACPLDCTEPEGWTYAVNFKVDKSIWYLLSFFMAFINFANSGFNVFVPTNLAERLVITITMCIGFVLTTLILIGALSLDLVNRSYRLANMRIQLYAIRRHLKSIRMSRKDTDLILNYYRLFWKKKKGVKEAVAINILPLPLQMEISFDINYYLLQCSILFRNKPEPFLRTLSLNMKHEFFQPGEDIYVCNTIKNKMICVASGIIEVTSDEDYDSPIISFGKGSVLGEAALILSLPAKTTVRAANYCELQVLYKVDFIRIIHLYPEIFLQLRETVISRIEKFHLDEDRIQESSRFLTLNLYVSQKKHLSAIKRLKKRLLRERFDDLIPKNHHACDLYKYQENVKKMKGRYIFLSDTFPWILASRSFFMKIWQIIVFIDVITLGFTYPYFMAYHREFPEEFKTIANFIELIYYLDIYIILTTAIESKDYVAKTFSEILAIQLKSFRFYVELVSTIPFELIFYKVTTQIYVTIKLNRVLKSFRICTFFDKIEKKVLTHNILGIRLIKYFTYIVMVNYWFGILLYSSTCFTPSCTEPGWYRDHVETERKYKTYKPCSIYPTLMATYFGLTVLSTLGFNDIVPGNEIDLIILIWALY</sequence>
<dbReference type="Gene3D" id="1.10.287.70">
    <property type="match status" value="2"/>
</dbReference>
<evidence type="ECO:0000256" key="2">
    <source>
        <dbReference type="SAM" id="MobiDB-lite"/>
    </source>
</evidence>
<feature type="transmembrane region" description="Helical" evidence="3">
    <location>
        <begin position="197"/>
        <end position="216"/>
    </location>
</feature>
<feature type="transmembrane region" description="Helical" evidence="3">
    <location>
        <begin position="134"/>
        <end position="160"/>
    </location>
</feature>
<dbReference type="CDD" id="cd00038">
    <property type="entry name" value="CAP_ED"/>
    <property type="match status" value="1"/>
</dbReference>
<dbReference type="AlphaFoldDB" id="A0AAW1TRL5"/>
<keyword evidence="3" id="KW-0472">Membrane</keyword>
<reference evidence="5 6" key="1">
    <citation type="submission" date="2023-03" db="EMBL/GenBank/DDBJ databases">
        <title>Genome insight into feeding habits of ladybird beetles.</title>
        <authorList>
            <person name="Li H.-S."/>
            <person name="Huang Y.-H."/>
            <person name="Pang H."/>
        </authorList>
    </citation>
    <scope>NUCLEOTIDE SEQUENCE [LARGE SCALE GENOMIC DNA]</scope>
    <source>
        <strain evidence="5">SYSU_2023b</strain>
        <tissue evidence="5">Whole body</tissue>
    </source>
</reference>